<keyword evidence="4 8" id="KW-0812">Transmembrane</keyword>
<keyword evidence="5 9" id="KW-0798">TonB box</keyword>
<dbReference type="Gene3D" id="2.60.40.1120">
    <property type="entry name" value="Carboxypeptidase-like, regulatory domain"/>
    <property type="match status" value="1"/>
</dbReference>
<dbReference type="InterPro" id="IPR037066">
    <property type="entry name" value="Plug_dom_sf"/>
</dbReference>
<dbReference type="SUPFAM" id="SSF49464">
    <property type="entry name" value="Carboxypeptidase regulatory domain-like"/>
    <property type="match status" value="1"/>
</dbReference>
<keyword evidence="7 8" id="KW-0998">Cell outer membrane</keyword>
<dbReference type="Gene3D" id="2.40.170.20">
    <property type="entry name" value="TonB-dependent receptor, beta-barrel domain"/>
    <property type="match status" value="1"/>
</dbReference>
<evidence type="ECO:0000256" key="10">
    <source>
        <dbReference type="SAM" id="SignalP"/>
    </source>
</evidence>
<evidence type="ECO:0000256" key="9">
    <source>
        <dbReference type="RuleBase" id="RU003357"/>
    </source>
</evidence>
<keyword evidence="3 8" id="KW-1134">Transmembrane beta strand</keyword>
<dbReference type="Proteomes" id="UP001200145">
    <property type="component" value="Unassembled WGS sequence"/>
</dbReference>
<evidence type="ECO:0000256" key="8">
    <source>
        <dbReference type="PROSITE-ProRule" id="PRU01360"/>
    </source>
</evidence>
<comment type="caution">
    <text evidence="13">The sequence shown here is derived from an EMBL/GenBank/DDBJ whole genome shotgun (WGS) entry which is preliminary data.</text>
</comment>
<evidence type="ECO:0000256" key="5">
    <source>
        <dbReference type="ARBA" id="ARBA00023077"/>
    </source>
</evidence>
<evidence type="ECO:0000259" key="12">
    <source>
        <dbReference type="Pfam" id="PF07715"/>
    </source>
</evidence>
<comment type="subcellular location">
    <subcellularLocation>
        <location evidence="1 8">Cell outer membrane</location>
        <topology evidence="1 8">Multi-pass membrane protein</topology>
    </subcellularLocation>
</comment>
<feature type="signal peptide" evidence="10">
    <location>
        <begin position="1"/>
        <end position="27"/>
    </location>
</feature>
<proteinExistence type="inferred from homology"/>
<evidence type="ECO:0000256" key="1">
    <source>
        <dbReference type="ARBA" id="ARBA00004571"/>
    </source>
</evidence>
<evidence type="ECO:0000256" key="7">
    <source>
        <dbReference type="ARBA" id="ARBA00023237"/>
    </source>
</evidence>
<comment type="similarity">
    <text evidence="8 9">Belongs to the TonB-dependent receptor family.</text>
</comment>
<feature type="domain" description="TonB-dependent receptor plug" evidence="12">
    <location>
        <begin position="121"/>
        <end position="226"/>
    </location>
</feature>
<gene>
    <name evidence="13" type="ORF">L0U88_08150</name>
</gene>
<evidence type="ECO:0000256" key="3">
    <source>
        <dbReference type="ARBA" id="ARBA00022452"/>
    </source>
</evidence>
<dbReference type="InterPro" id="IPR008969">
    <property type="entry name" value="CarboxyPept-like_regulatory"/>
</dbReference>
<evidence type="ECO:0000259" key="11">
    <source>
        <dbReference type="Pfam" id="PF00593"/>
    </source>
</evidence>
<dbReference type="InterPro" id="IPR023997">
    <property type="entry name" value="TonB-dep_OMP_SusC/RagA_CS"/>
</dbReference>
<dbReference type="NCBIfam" id="TIGR04057">
    <property type="entry name" value="SusC_RagA_signa"/>
    <property type="match status" value="1"/>
</dbReference>
<dbReference type="Pfam" id="PF13715">
    <property type="entry name" value="CarbopepD_reg_2"/>
    <property type="match status" value="1"/>
</dbReference>
<reference evidence="13 14" key="1">
    <citation type="submission" date="2022-01" db="EMBL/GenBank/DDBJ databases">
        <title>Flavihumibacter sp. nov., isolated from sediment of a river.</title>
        <authorList>
            <person name="Liu H."/>
        </authorList>
    </citation>
    <scope>NUCLEOTIDE SEQUENCE [LARGE SCALE GENOMIC DNA]</scope>
    <source>
        <strain evidence="13 14">RY-1</strain>
    </source>
</reference>
<evidence type="ECO:0000313" key="14">
    <source>
        <dbReference type="Proteomes" id="UP001200145"/>
    </source>
</evidence>
<evidence type="ECO:0000256" key="2">
    <source>
        <dbReference type="ARBA" id="ARBA00022448"/>
    </source>
</evidence>
<evidence type="ECO:0000256" key="4">
    <source>
        <dbReference type="ARBA" id="ARBA00022692"/>
    </source>
</evidence>
<name>A0ABS9BHR4_9BACT</name>
<feature type="domain" description="TonB-dependent receptor-like beta-barrel" evidence="11">
    <location>
        <begin position="449"/>
        <end position="819"/>
    </location>
</feature>
<keyword evidence="14" id="KW-1185">Reference proteome</keyword>
<keyword evidence="10" id="KW-0732">Signal</keyword>
<dbReference type="InterPro" id="IPR000531">
    <property type="entry name" value="Beta-barrel_TonB"/>
</dbReference>
<protein>
    <submittedName>
        <fullName evidence="13">TonB-dependent receptor</fullName>
    </submittedName>
</protein>
<keyword evidence="6 8" id="KW-0472">Membrane</keyword>
<evidence type="ECO:0000313" key="13">
    <source>
        <dbReference type="EMBL" id="MCF1714593.1"/>
    </source>
</evidence>
<dbReference type="Pfam" id="PF00593">
    <property type="entry name" value="TonB_dep_Rec_b-barrel"/>
    <property type="match status" value="1"/>
</dbReference>
<dbReference type="InterPro" id="IPR012910">
    <property type="entry name" value="Plug_dom"/>
</dbReference>
<evidence type="ECO:0000256" key="6">
    <source>
        <dbReference type="ARBA" id="ARBA00023136"/>
    </source>
</evidence>
<dbReference type="InterPro" id="IPR023996">
    <property type="entry name" value="TonB-dep_OMP_SusC/RagA"/>
</dbReference>
<sequence length="1067" mass="116997">MPKKITLPLLGKFLTFLLIMASFSAQAQKAISGKLVSKTNQPLPGATITVKGTTVGTATDEQGNFRITLPPGRNTLVISNVGFTTKEVVVGDDTNLNITLDEDISGLSEVVVTGYSSQQRKNIVGAVSTVKGEQLAAVQTGNVEQQFQGRVPGLTVITSGQPGTVSQVRIRGFGSFTPGGNDPLYVVDGVPTYNIDFLNGNDIESTTVLKDAASASIYGARASAGVILVTTKKGKSSQGIRVTYDMSYGATVPGKGLNLLTPQQQADMTWVALRNAGQPLTHPQYGSGANPVLPDYLKVGDEFGLSNLSPSDPRLDPARFNTNFDAGSIYQVIRANKAGTDWYGALTETGRIQNHTLGLSGGNENARYYAGFSIYDEKGTVLNTFLKRYTLRLNSEYKIGSHIRLGQNFQFTYRENPNIGGPQGENDIMFALTINPLIPLYDEGGGFAGTTARGFNNSTNPVARRIRSRDNKGFSGGAFGNIFGEVDFAKHFTFRTSFGGSFFYFQNRFLNYRTYENSENVGNYTFGEGAGNGGDWTFTNTIRYGQEIGKHNVNFIGGIEAISYGYFRGLSGQGLNPFSIDPNYVTITNTDPNGRQVNSNGSPFIKLFSQFGKVDYSYDDRYLFTGTLRRDGASVFGEDNRYGVFPAFSAGWRITQENFMQNTKWINELKIRGGWGKMGNSRISPNNLFNTAGAQALFGYDLGGANTSTSPGLALTGIGNPTAKWEENTTINVGFDGTFFNNKIDVIFDWYTRRTKDLLYRDRLPATVGNATPPFINIGSMKNSGIDLMVTYKDRVSSKFRYEMDFIFTKYTNEITKVSDARSFFDESFSGRIGGGIVRNAVGQPVSSFFGYNVIGLFADQADVDKSPDQDGAGPGRFKYEDVNGDGRINDEDRTFLGNPNPDFSYGFNARLIFGDFDVEALFYGVYGGEVLNFTRWFTDFYPSFAGIGKSDRVLDAWTPDNRDTKVPIFENISNFSNNGVLNSYYVEKGSYFRLRSLKLGYVVPSASLKKYGIDKLRFFLQGTNLFTITKYTGNDPAVSGVDTNFGVDVGNYPTNRQFLFGLSLGF</sequence>
<dbReference type="SUPFAM" id="SSF56935">
    <property type="entry name" value="Porins"/>
    <property type="match status" value="1"/>
</dbReference>
<keyword evidence="2 8" id="KW-0813">Transport</keyword>
<dbReference type="InterPro" id="IPR039426">
    <property type="entry name" value="TonB-dep_rcpt-like"/>
</dbReference>
<dbReference type="Gene3D" id="2.170.130.10">
    <property type="entry name" value="TonB-dependent receptor, plug domain"/>
    <property type="match status" value="1"/>
</dbReference>
<organism evidence="13 14">
    <name type="scientific">Flavihumibacter fluminis</name>
    <dbReference type="NCBI Taxonomy" id="2909236"/>
    <lineage>
        <taxon>Bacteria</taxon>
        <taxon>Pseudomonadati</taxon>
        <taxon>Bacteroidota</taxon>
        <taxon>Chitinophagia</taxon>
        <taxon>Chitinophagales</taxon>
        <taxon>Chitinophagaceae</taxon>
        <taxon>Flavihumibacter</taxon>
    </lineage>
</organism>
<dbReference type="PROSITE" id="PS52016">
    <property type="entry name" value="TONB_DEPENDENT_REC_3"/>
    <property type="match status" value="1"/>
</dbReference>
<dbReference type="EMBL" id="JAKEVY010000002">
    <property type="protein sequence ID" value="MCF1714593.1"/>
    <property type="molecule type" value="Genomic_DNA"/>
</dbReference>
<keyword evidence="13" id="KW-0675">Receptor</keyword>
<dbReference type="Pfam" id="PF07715">
    <property type="entry name" value="Plug"/>
    <property type="match status" value="1"/>
</dbReference>
<accession>A0ABS9BHR4</accession>
<dbReference type="RefSeq" id="WP_234865401.1">
    <property type="nucleotide sequence ID" value="NZ_JAKEVY010000002.1"/>
</dbReference>
<feature type="chain" id="PRO_5046583965" evidence="10">
    <location>
        <begin position="28"/>
        <end position="1067"/>
    </location>
</feature>
<dbReference type="NCBIfam" id="TIGR04056">
    <property type="entry name" value="OMP_RagA_SusC"/>
    <property type="match status" value="1"/>
</dbReference>
<dbReference type="InterPro" id="IPR036942">
    <property type="entry name" value="Beta-barrel_TonB_sf"/>
</dbReference>